<dbReference type="GO" id="GO:0008801">
    <property type="term" value="F:beta-phosphoglucomutase activity"/>
    <property type="evidence" value="ECO:0007669"/>
    <property type="project" value="UniProtKB-EC"/>
</dbReference>
<feature type="domain" description="Glycoside hydrolase family 65 N-terminal" evidence="5">
    <location>
        <begin position="42"/>
        <end position="294"/>
    </location>
</feature>
<dbReference type="InterPro" id="IPR008928">
    <property type="entry name" value="6-hairpin_glycosidase_sf"/>
</dbReference>
<dbReference type="EMBL" id="JBHSNF010000003">
    <property type="protein sequence ID" value="MFC5527100.1"/>
    <property type="molecule type" value="Genomic_DNA"/>
</dbReference>
<dbReference type="Pfam" id="PF03633">
    <property type="entry name" value="Glyco_hydro_65C"/>
    <property type="match status" value="1"/>
</dbReference>
<dbReference type="InterPro" id="IPR037018">
    <property type="entry name" value="GH65_N"/>
</dbReference>
<dbReference type="InterPro" id="IPR023214">
    <property type="entry name" value="HAD_sf"/>
</dbReference>
<dbReference type="PRINTS" id="PR00413">
    <property type="entry name" value="HADHALOGNASE"/>
</dbReference>
<dbReference type="InterPro" id="IPR023198">
    <property type="entry name" value="PGP-like_dom2"/>
</dbReference>
<dbReference type="Proteomes" id="UP001596114">
    <property type="component" value="Unassembled WGS sequence"/>
</dbReference>
<gene>
    <name evidence="6" type="primary">pgmB</name>
    <name evidence="6" type="ORF">ACFPPA_15270</name>
</gene>
<keyword evidence="6" id="KW-0413">Isomerase</keyword>
<dbReference type="InterPro" id="IPR005196">
    <property type="entry name" value="Glyco_hydro_65_N"/>
</dbReference>
<dbReference type="Gene3D" id="3.40.50.1000">
    <property type="entry name" value="HAD superfamily/HAD-like"/>
    <property type="match status" value="1"/>
</dbReference>
<dbReference type="NCBIfam" id="TIGR01509">
    <property type="entry name" value="HAD-SF-IA-v3"/>
    <property type="match status" value="1"/>
</dbReference>
<dbReference type="InterPro" id="IPR011013">
    <property type="entry name" value="Gal_mutarotase_sf_dom"/>
</dbReference>
<dbReference type="Gene3D" id="1.10.150.240">
    <property type="entry name" value="Putative phosphatase, domain 2"/>
    <property type="match status" value="1"/>
</dbReference>
<comment type="caution">
    <text evidence="6">The sequence shown here is derived from an EMBL/GenBank/DDBJ whole genome shotgun (WGS) entry which is preliminary data.</text>
</comment>
<dbReference type="Gene3D" id="2.70.98.40">
    <property type="entry name" value="Glycoside hydrolase, family 65, N-terminal domain"/>
    <property type="match status" value="1"/>
</dbReference>
<dbReference type="EC" id="5.4.2.6" evidence="6"/>
<comment type="similarity">
    <text evidence="1">Belongs to the HAD-like hydrolase superfamily. CbbY/CbbZ/Gph/YieH family.</text>
</comment>
<evidence type="ECO:0000259" key="5">
    <source>
        <dbReference type="Pfam" id="PF03636"/>
    </source>
</evidence>
<dbReference type="Pfam" id="PF03636">
    <property type="entry name" value="Glyco_hydro_65N"/>
    <property type="match status" value="1"/>
</dbReference>
<dbReference type="NCBIfam" id="TIGR01990">
    <property type="entry name" value="bPGM"/>
    <property type="match status" value="1"/>
</dbReference>
<dbReference type="Gene3D" id="2.60.420.10">
    <property type="entry name" value="Maltose phosphorylase, domain 3"/>
    <property type="match status" value="1"/>
</dbReference>
<dbReference type="InterPro" id="IPR005194">
    <property type="entry name" value="Glyco_hydro_65_C"/>
</dbReference>
<dbReference type="RefSeq" id="WP_377321426.1">
    <property type="nucleotide sequence ID" value="NZ_JBHSNF010000003.1"/>
</dbReference>
<feature type="region of interest" description="Disordered" evidence="2">
    <location>
        <begin position="1"/>
        <end position="27"/>
    </location>
</feature>
<dbReference type="InterPro" id="IPR005195">
    <property type="entry name" value="Glyco_hydro_65_M"/>
</dbReference>
<dbReference type="InterPro" id="IPR010976">
    <property type="entry name" value="B-phosphoglucomutase_hydrolase"/>
</dbReference>
<dbReference type="SUPFAM" id="SSF74650">
    <property type="entry name" value="Galactose mutarotase-like"/>
    <property type="match status" value="1"/>
</dbReference>
<dbReference type="SFLD" id="SFLDG01135">
    <property type="entry name" value="C1.5.6:_HAD__Beta-PGM__Phospha"/>
    <property type="match status" value="1"/>
</dbReference>
<evidence type="ECO:0000259" key="3">
    <source>
        <dbReference type="Pfam" id="PF03632"/>
    </source>
</evidence>
<dbReference type="SFLD" id="SFLDG01129">
    <property type="entry name" value="C1.5:_HAD__Beta-PGM__Phosphata"/>
    <property type="match status" value="1"/>
</dbReference>
<dbReference type="SUPFAM" id="SSF56784">
    <property type="entry name" value="HAD-like"/>
    <property type="match status" value="1"/>
</dbReference>
<feature type="domain" description="Glycoside hydrolase family 65 C-terminal" evidence="4">
    <location>
        <begin position="726"/>
        <end position="787"/>
    </location>
</feature>
<feature type="domain" description="Glycoside hydrolase family 65 central catalytic" evidence="3">
    <location>
        <begin position="353"/>
        <end position="716"/>
    </location>
</feature>
<dbReference type="PANTHER" id="PTHR11051">
    <property type="entry name" value="GLYCOSYL HYDROLASE-RELATED"/>
    <property type="match status" value="1"/>
</dbReference>
<dbReference type="Pfam" id="PF00702">
    <property type="entry name" value="Hydrolase"/>
    <property type="match status" value="1"/>
</dbReference>
<sequence length="1029" mass="111559">MSAINPRTREGAVQRGDVAGTGPHARAFDTPVTGDDCWRLRQSQWRPDQAACDETLFALANGSLGVRGGFEESASPTQGSFLAGVWERAPIHYHERHFGFARHTDTRVPVAEATAIRIRLGELPADPTQGEVLAFDRMLDLHEGRLSRHLRWRTAQGHTFELEAERVVPIAHPGLLCIRMRLRSIDYAGPIALESSIFGHQAAAAQGDDPRFGTGSGLALQVQHAAATEAGAWLAQATRESAISVVCLQRHQVSGLVFSSATAERDSVRQVYSGHIGAGESVAIEKFVAYAWSRPQQEISHEELHLRASGSLERAIGAGFDEVVQSQASDFAAFWERAELAIEGDLPSEQALKFNLFHIFQSAGRDGRGGSAAKGLTGEGYEGHVFWDSETFVLPALAFIEPALVKAGLLWRLRTLDRARAHAREMNHAHGALYPWRTIDGDECSAHYPSGSAQYHINAAIAFAIRLYVEASDDRGFLAEGGAEILFETARIWLQVGHFNARRGGAFCINDVTGPDEYTALVDNNYYTNRMAQEHLRYAAGVARELADSSPALFAALQQKLELPEHEIADWSRAADAMYLPYDERLGIVAQDDTFLDKPLWDFAGTPPEQYPLLMHNHPLTLYRHQVCKQADALLALVLAGDNLDRAARRRSFDYYEAITVHDSTLSASTFAVLAAEVGYTEKAHGYFMEGLRVDLDDLHANTSHGAHMAAMAGSWLALAWGFGGLRRHDGLLGFDPVLPSAWRGYRFGVVWKGRCITVAVDAQTARYTLTSGAPLTVLHAGRPLQLVEGATQSLALTDHADTAPAPVAITFPRAIEALIFDLDGVLADTAHLHHAAWKRLAGELGLPWDDDIGERLKGVDRATSLDLVLGEAAGKYSAEQKQQFADRKNGYYREAIGTFSARDLLPGALAALTAARSAGLKIALASASRSAGELVERMGIAEFFDHVVDASTLARAKPDPEIFRRAAAALGVPPARCLGIEDAQAGVAAIKSAGMAALGIGDARVLRDADAVLPDLTSFELGKFLAPA</sequence>
<dbReference type="InterPro" id="IPR036412">
    <property type="entry name" value="HAD-like_sf"/>
</dbReference>
<evidence type="ECO:0000313" key="6">
    <source>
        <dbReference type="EMBL" id="MFC5527100.1"/>
    </source>
</evidence>
<dbReference type="InterPro" id="IPR012341">
    <property type="entry name" value="6hp_glycosidase-like_sf"/>
</dbReference>
<organism evidence="6 7">
    <name type="scientific">Rhodanobacter ginsengisoli</name>
    <dbReference type="NCBI Taxonomy" id="418646"/>
    <lineage>
        <taxon>Bacteria</taxon>
        <taxon>Pseudomonadati</taxon>
        <taxon>Pseudomonadota</taxon>
        <taxon>Gammaproteobacteria</taxon>
        <taxon>Lysobacterales</taxon>
        <taxon>Rhodanobacteraceae</taxon>
        <taxon>Rhodanobacter</taxon>
    </lineage>
</organism>
<evidence type="ECO:0000256" key="1">
    <source>
        <dbReference type="ARBA" id="ARBA00006171"/>
    </source>
</evidence>
<reference evidence="7" key="1">
    <citation type="journal article" date="2019" name="Int. J. Syst. Evol. Microbiol.">
        <title>The Global Catalogue of Microorganisms (GCM) 10K type strain sequencing project: providing services to taxonomists for standard genome sequencing and annotation.</title>
        <authorList>
            <consortium name="The Broad Institute Genomics Platform"/>
            <consortium name="The Broad Institute Genome Sequencing Center for Infectious Disease"/>
            <person name="Wu L."/>
            <person name="Ma J."/>
        </authorList>
    </citation>
    <scope>NUCLEOTIDE SEQUENCE [LARGE SCALE GENOMIC DNA]</scope>
    <source>
        <strain evidence="7">CGMCC 1.16619</strain>
    </source>
</reference>
<dbReference type="InterPro" id="IPR006439">
    <property type="entry name" value="HAD-SF_hydro_IA"/>
</dbReference>
<dbReference type="NCBIfam" id="TIGR02009">
    <property type="entry name" value="PGMB-YQAB-SF"/>
    <property type="match status" value="1"/>
</dbReference>
<protein>
    <submittedName>
        <fullName evidence="6">Beta-phosphoglucomutase</fullName>
        <ecNumber evidence="6">5.4.2.6</ecNumber>
    </submittedName>
</protein>
<dbReference type="InterPro" id="IPR010972">
    <property type="entry name" value="Beta-PGM"/>
</dbReference>
<evidence type="ECO:0000259" key="4">
    <source>
        <dbReference type="Pfam" id="PF03633"/>
    </source>
</evidence>
<dbReference type="CDD" id="cd02598">
    <property type="entry name" value="HAD_BPGM"/>
    <property type="match status" value="1"/>
</dbReference>
<evidence type="ECO:0000313" key="7">
    <source>
        <dbReference type="Proteomes" id="UP001596114"/>
    </source>
</evidence>
<dbReference type="Pfam" id="PF03632">
    <property type="entry name" value="Glyco_hydro_65m"/>
    <property type="match status" value="1"/>
</dbReference>
<dbReference type="PANTHER" id="PTHR11051:SF13">
    <property type="entry name" value="GLYCOSYL TRANSFERASE"/>
    <property type="match status" value="1"/>
</dbReference>
<accession>A0ABW0QQP8</accession>
<keyword evidence="7" id="KW-1185">Reference proteome</keyword>
<proteinExistence type="inferred from homology"/>
<dbReference type="SUPFAM" id="SSF48208">
    <property type="entry name" value="Six-hairpin glycosidases"/>
    <property type="match status" value="1"/>
</dbReference>
<name>A0ABW0QQP8_9GAMM</name>
<dbReference type="SFLD" id="SFLDS00003">
    <property type="entry name" value="Haloacid_Dehalogenase"/>
    <property type="match status" value="1"/>
</dbReference>
<dbReference type="Gene3D" id="1.50.10.10">
    <property type="match status" value="1"/>
</dbReference>
<evidence type="ECO:0000256" key="2">
    <source>
        <dbReference type="SAM" id="MobiDB-lite"/>
    </source>
</evidence>